<name>A0A3D8GMD2_9BACI</name>
<evidence type="ECO:0000313" key="1">
    <source>
        <dbReference type="EMBL" id="RDU35379.1"/>
    </source>
</evidence>
<reference evidence="1 2" key="1">
    <citation type="submission" date="2018-07" db="EMBL/GenBank/DDBJ databases">
        <title>Bacillus sp. YLB-04 draft genome sequence.</title>
        <authorList>
            <person name="Yu L."/>
            <person name="Tang X."/>
        </authorList>
    </citation>
    <scope>NUCLEOTIDE SEQUENCE [LARGE SCALE GENOMIC DNA]</scope>
    <source>
        <strain evidence="1 2">YLB-04</strain>
    </source>
</reference>
<gene>
    <name evidence="1" type="ORF">DRW41_18150</name>
</gene>
<organism evidence="1 2">
    <name type="scientific">Neobacillus piezotolerans</name>
    <dbReference type="NCBI Taxonomy" id="2259171"/>
    <lineage>
        <taxon>Bacteria</taxon>
        <taxon>Bacillati</taxon>
        <taxon>Bacillota</taxon>
        <taxon>Bacilli</taxon>
        <taxon>Bacillales</taxon>
        <taxon>Bacillaceae</taxon>
        <taxon>Neobacillus</taxon>
    </lineage>
</organism>
<evidence type="ECO:0000313" key="2">
    <source>
        <dbReference type="Proteomes" id="UP000257144"/>
    </source>
</evidence>
<accession>A0A3D8GMD2</accession>
<sequence length="216" mass="24117">MLKTPSETRQGQMGPVEEEAIFYPAEKLAIATGLWINGNVYGRFEARETLLYGEKLTLKVTEENPHSKISFLNYFICNHAKEEKRLKLLAMHLPKAFSMDHFSFVSPADQTIFHLTGDNMFLVGGENREDGKWEATVIPSWHISSESIWGDIGKGALKYSPLAKGNPASILSTEIVVPPGKTARLGTWIISGESKNELVSLKNVLLKNRLAFPNEK</sequence>
<proteinExistence type="predicted"/>
<dbReference type="AlphaFoldDB" id="A0A3D8GMD2"/>
<protein>
    <submittedName>
        <fullName evidence="1">Uncharacterized protein</fullName>
    </submittedName>
</protein>
<dbReference type="RefSeq" id="WP_115453444.1">
    <property type="nucleotide sequence ID" value="NZ_QNQT01000010.1"/>
</dbReference>
<dbReference type="EMBL" id="QNQT01000010">
    <property type="protein sequence ID" value="RDU35379.1"/>
    <property type="molecule type" value="Genomic_DNA"/>
</dbReference>
<comment type="caution">
    <text evidence="1">The sequence shown here is derived from an EMBL/GenBank/DDBJ whole genome shotgun (WGS) entry which is preliminary data.</text>
</comment>
<dbReference type="Proteomes" id="UP000257144">
    <property type="component" value="Unassembled WGS sequence"/>
</dbReference>
<dbReference type="OrthoDB" id="2838415at2"/>
<keyword evidence="2" id="KW-1185">Reference proteome</keyword>